<comment type="caution">
    <text evidence="8">The sequence shown here is derived from an EMBL/GenBank/DDBJ whole genome shotgun (WGS) entry which is preliminary data.</text>
</comment>
<evidence type="ECO:0000256" key="2">
    <source>
        <dbReference type="ARBA" id="ARBA00010617"/>
    </source>
</evidence>
<comment type="cofactor">
    <cofactor evidence="1 5">
        <name>heme</name>
        <dbReference type="ChEBI" id="CHEBI:30413"/>
    </cofactor>
</comment>
<feature type="binding site" description="axial binding residue" evidence="5">
    <location>
        <position position="440"/>
    </location>
    <ligand>
        <name>heme</name>
        <dbReference type="ChEBI" id="CHEBI:30413"/>
    </ligand>
    <ligandPart>
        <name>Fe</name>
        <dbReference type="ChEBI" id="CHEBI:18248"/>
    </ligandPart>
</feature>
<name>A0A8K0QV33_9PLEO</name>
<dbReference type="InterPro" id="IPR017972">
    <property type="entry name" value="Cyt_P450_CS"/>
</dbReference>
<dbReference type="GO" id="GO:0016705">
    <property type="term" value="F:oxidoreductase activity, acting on paired donors, with incorporation or reduction of molecular oxygen"/>
    <property type="evidence" value="ECO:0007669"/>
    <property type="project" value="InterPro"/>
</dbReference>
<keyword evidence="3 5" id="KW-0479">Metal-binding</keyword>
<dbReference type="SUPFAM" id="SSF48264">
    <property type="entry name" value="Cytochrome P450"/>
    <property type="match status" value="1"/>
</dbReference>
<keyword evidence="6" id="KW-0503">Monooxygenase</keyword>
<dbReference type="Gene3D" id="1.10.630.10">
    <property type="entry name" value="Cytochrome P450"/>
    <property type="match status" value="1"/>
</dbReference>
<keyword evidence="7" id="KW-1133">Transmembrane helix</keyword>
<organism evidence="8 9">
    <name type="scientific">Paraphoma chrysanthemicola</name>
    <dbReference type="NCBI Taxonomy" id="798071"/>
    <lineage>
        <taxon>Eukaryota</taxon>
        <taxon>Fungi</taxon>
        <taxon>Dikarya</taxon>
        <taxon>Ascomycota</taxon>
        <taxon>Pezizomycotina</taxon>
        <taxon>Dothideomycetes</taxon>
        <taxon>Pleosporomycetidae</taxon>
        <taxon>Pleosporales</taxon>
        <taxon>Pleosporineae</taxon>
        <taxon>Phaeosphaeriaceae</taxon>
        <taxon>Paraphoma</taxon>
    </lineage>
</organism>
<evidence type="ECO:0000256" key="3">
    <source>
        <dbReference type="ARBA" id="ARBA00022723"/>
    </source>
</evidence>
<dbReference type="Pfam" id="PF00067">
    <property type="entry name" value="p450"/>
    <property type="match status" value="1"/>
</dbReference>
<protein>
    <submittedName>
        <fullName evidence="8">Cytochrome P450</fullName>
    </submittedName>
</protein>
<dbReference type="OrthoDB" id="1470350at2759"/>
<keyword evidence="4 5" id="KW-0408">Iron</keyword>
<sequence>MAALNCIQASPDSLPLKVLPVLGLIIVLRVLWIAVYRLVFHPLAKYPGPILAKLSGWYTVSQAVLSRDTYTRYALHKKYGPVVRMGPNELCFADTASIKDIYGQSAEPCLKQPAFYSGFTLTGKNSVFSSTKRDVHARMRRLMSHGLSERAILQFQDDMKYRIGKYLSLIVSPGNKAVEIYTLTQNLYLDIVSELAFAESFDILSGGEHQGARDIETYFEICPLFGTFPLARYLPFGVFKAARQARPRILQYVQSCIDNFRHRLREGTSQTGLLRLMVEAEDKETRASFSDDELIENAVIVIIAGSGTTATAQLSMIYELGKHPEMQRKLESEIRHAFPDQTVFPDYEVATELPYLNCVLQETMRLRGPIPTFSPRISPGKVIGGEYIPAGTLVSNLAYTTHRDPRVFPHPTEFIPERWENPTKEMKLMYRPFSTGPRNCVGMHLARVQLLLAVCALYQRFDITLDPSTTEELMIMRDQVVMSPSGKKLWINAKPRK</sequence>
<dbReference type="AlphaFoldDB" id="A0A8K0QV33"/>
<dbReference type="EMBL" id="JAGMVJ010000027">
    <property type="protein sequence ID" value="KAH7070316.1"/>
    <property type="molecule type" value="Genomic_DNA"/>
</dbReference>
<keyword evidence="5 6" id="KW-0349">Heme</keyword>
<reference evidence="8" key="1">
    <citation type="journal article" date="2021" name="Nat. Commun.">
        <title>Genetic determinants of endophytism in the Arabidopsis root mycobiome.</title>
        <authorList>
            <person name="Mesny F."/>
            <person name="Miyauchi S."/>
            <person name="Thiergart T."/>
            <person name="Pickel B."/>
            <person name="Atanasova L."/>
            <person name="Karlsson M."/>
            <person name="Huettel B."/>
            <person name="Barry K.W."/>
            <person name="Haridas S."/>
            <person name="Chen C."/>
            <person name="Bauer D."/>
            <person name="Andreopoulos W."/>
            <person name="Pangilinan J."/>
            <person name="LaButti K."/>
            <person name="Riley R."/>
            <person name="Lipzen A."/>
            <person name="Clum A."/>
            <person name="Drula E."/>
            <person name="Henrissat B."/>
            <person name="Kohler A."/>
            <person name="Grigoriev I.V."/>
            <person name="Martin F.M."/>
            <person name="Hacquard S."/>
        </authorList>
    </citation>
    <scope>NUCLEOTIDE SEQUENCE</scope>
    <source>
        <strain evidence="8">MPI-SDFR-AT-0120</strain>
    </source>
</reference>
<dbReference type="InterPro" id="IPR050121">
    <property type="entry name" value="Cytochrome_P450_monoxygenase"/>
</dbReference>
<keyword evidence="7" id="KW-0472">Membrane</keyword>
<dbReference type="GO" id="GO:0020037">
    <property type="term" value="F:heme binding"/>
    <property type="evidence" value="ECO:0007669"/>
    <property type="project" value="InterPro"/>
</dbReference>
<dbReference type="Proteomes" id="UP000813461">
    <property type="component" value="Unassembled WGS sequence"/>
</dbReference>
<dbReference type="GO" id="GO:0005506">
    <property type="term" value="F:iron ion binding"/>
    <property type="evidence" value="ECO:0007669"/>
    <property type="project" value="InterPro"/>
</dbReference>
<evidence type="ECO:0000256" key="6">
    <source>
        <dbReference type="RuleBase" id="RU000461"/>
    </source>
</evidence>
<dbReference type="InterPro" id="IPR001128">
    <property type="entry name" value="Cyt_P450"/>
</dbReference>
<dbReference type="GO" id="GO:0004497">
    <property type="term" value="F:monooxygenase activity"/>
    <property type="evidence" value="ECO:0007669"/>
    <property type="project" value="UniProtKB-KW"/>
</dbReference>
<dbReference type="PROSITE" id="PS00086">
    <property type="entry name" value="CYTOCHROME_P450"/>
    <property type="match status" value="1"/>
</dbReference>
<evidence type="ECO:0000313" key="9">
    <source>
        <dbReference type="Proteomes" id="UP000813461"/>
    </source>
</evidence>
<gene>
    <name evidence="8" type="ORF">FB567DRAFT_507464</name>
</gene>
<dbReference type="PRINTS" id="PR00385">
    <property type="entry name" value="P450"/>
</dbReference>
<keyword evidence="7" id="KW-0812">Transmembrane</keyword>
<evidence type="ECO:0000256" key="7">
    <source>
        <dbReference type="SAM" id="Phobius"/>
    </source>
</evidence>
<comment type="similarity">
    <text evidence="2 6">Belongs to the cytochrome P450 family.</text>
</comment>
<keyword evidence="6" id="KW-0560">Oxidoreductase</keyword>
<accession>A0A8K0QV33</accession>
<feature type="transmembrane region" description="Helical" evidence="7">
    <location>
        <begin position="18"/>
        <end position="39"/>
    </location>
</feature>
<dbReference type="InterPro" id="IPR036396">
    <property type="entry name" value="Cyt_P450_sf"/>
</dbReference>
<dbReference type="PANTHER" id="PTHR24305:SF166">
    <property type="entry name" value="CYTOCHROME P450 12A4, MITOCHONDRIAL-RELATED"/>
    <property type="match status" value="1"/>
</dbReference>
<dbReference type="PRINTS" id="PR00463">
    <property type="entry name" value="EP450I"/>
</dbReference>
<evidence type="ECO:0000256" key="1">
    <source>
        <dbReference type="ARBA" id="ARBA00001971"/>
    </source>
</evidence>
<evidence type="ECO:0000256" key="4">
    <source>
        <dbReference type="ARBA" id="ARBA00023004"/>
    </source>
</evidence>
<keyword evidence="9" id="KW-1185">Reference proteome</keyword>
<evidence type="ECO:0000313" key="8">
    <source>
        <dbReference type="EMBL" id="KAH7070316.1"/>
    </source>
</evidence>
<proteinExistence type="inferred from homology"/>
<dbReference type="InterPro" id="IPR002401">
    <property type="entry name" value="Cyt_P450_E_grp-I"/>
</dbReference>
<evidence type="ECO:0000256" key="5">
    <source>
        <dbReference type="PIRSR" id="PIRSR602401-1"/>
    </source>
</evidence>
<dbReference type="PANTHER" id="PTHR24305">
    <property type="entry name" value="CYTOCHROME P450"/>
    <property type="match status" value="1"/>
</dbReference>